<feature type="binding site" evidence="10">
    <location>
        <position position="126"/>
    </location>
    <ligand>
        <name>substrate</name>
    </ligand>
</feature>
<comment type="catalytic activity">
    <reaction evidence="1 12">
        <text>Hydrolysis of terminal, non-reducing beta-D-glucosyl residues with release of beta-D-glucose.</text>
        <dbReference type="EC" id="3.2.1.21"/>
    </reaction>
</comment>
<dbReference type="InterPro" id="IPR017736">
    <property type="entry name" value="Glyco_hydro_1_beta-glucosidase"/>
</dbReference>
<evidence type="ECO:0000256" key="12">
    <source>
        <dbReference type="RuleBase" id="RU361175"/>
    </source>
</evidence>
<evidence type="ECO:0000256" key="5">
    <source>
        <dbReference type="ARBA" id="ARBA00023001"/>
    </source>
</evidence>
<evidence type="ECO:0000256" key="7">
    <source>
        <dbReference type="ARBA" id="ARBA00023295"/>
    </source>
</evidence>
<dbReference type="SUPFAM" id="SSF51445">
    <property type="entry name" value="(Trans)glycosidases"/>
    <property type="match status" value="1"/>
</dbReference>
<evidence type="ECO:0000256" key="2">
    <source>
        <dbReference type="ARBA" id="ARBA00010838"/>
    </source>
</evidence>
<dbReference type="STRING" id="1513793.SAMN06296036_103238"/>
<keyword evidence="5" id="KW-0136">Cellulose degradation</keyword>
<evidence type="ECO:0000313" key="14">
    <source>
        <dbReference type="Proteomes" id="UP000192907"/>
    </source>
</evidence>
<keyword evidence="8" id="KW-0624">Polysaccharide degradation</keyword>
<keyword evidence="6" id="KW-0119">Carbohydrate metabolism</keyword>
<dbReference type="PROSITE" id="PS00653">
    <property type="entry name" value="GLYCOSYL_HYDROL_F1_2"/>
    <property type="match status" value="1"/>
</dbReference>
<keyword evidence="7 12" id="KW-0326">Glycosidase</keyword>
<dbReference type="PANTHER" id="PTHR10353:SF36">
    <property type="entry name" value="LP05116P"/>
    <property type="match status" value="1"/>
</dbReference>
<evidence type="ECO:0000313" key="13">
    <source>
        <dbReference type="EMBL" id="SMF02062.1"/>
    </source>
</evidence>
<dbReference type="Proteomes" id="UP000192907">
    <property type="component" value="Unassembled WGS sequence"/>
</dbReference>
<feature type="active site" description="Proton donor" evidence="9">
    <location>
        <position position="171"/>
    </location>
</feature>
<dbReference type="InterPro" id="IPR018120">
    <property type="entry name" value="Glyco_hydro_1_AS"/>
</dbReference>
<proteinExistence type="inferred from homology"/>
<feature type="binding site" evidence="10">
    <location>
        <position position="26"/>
    </location>
    <ligand>
        <name>substrate</name>
    </ligand>
</feature>
<sequence length="445" mass="50995">MFEFKEKSPLLNRDQFLFGTATSSFQIEGGADLGGRTPSIWDDFCLEKGRVKGGDDGRKGTNHFHLWKDDIDLIEHLNFDAYRFSLSWSRIIPARGQINEEGLRFYEDIIDRCNERGIKPFITLYHWDLPTYLEDRGGWINRETAYDFAEYAAVVAKRFGDKVSSIATLNEPFCSAFLGYLWGVHAPGYKNRRMAFQAAHHLMLAHGLGMTELKKHAPQTKNGIVLNFTPAYPASSSASDQLATARADYEHTFWFSDALFRGRYPEELINDEPDSKPCMMPGDMEVISQDVDFLGVNFYSRQLVSLSTNGYKVQPAPDPKTDIGWEVFPKALFDLFQDKFSRYDKLPPIYITENGAAYNEGVDANGEVIDAKRIEYYQQHLNEVERLIDEGYPIKGYFAWSLMDNFEWAEGYSQRFGIVHVDYETMKRTPKASAKMFKDLLASRS</sequence>
<evidence type="ECO:0000256" key="3">
    <source>
        <dbReference type="ARBA" id="ARBA00012744"/>
    </source>
</evidence>
<dbReference type="AlphaFoldDB" id="A0A1Y6BAW6"/>
<keyword evidence="14" id="KW-1185">Reference proteome</keyword>
<dbReference type="Gene3D" id="3.20.20.80">
    <property type="entry name" value="Glycosidases"/>
    <property type="match status" value="1"/>
</dbReference>
<name>A0A1Y6BAW6_9BACT</name>
<keyword evidence="4 12" id="KW-0378">Hydrolase</keyword>
<dbReference type="NCBIfam" id="TIGR03356">
    <property type="entry name" value="BGL"/>
    <property type="match status" value="1"/>
</dbReference>
<evidence type="ECO:0000256" key="4">
    <source>
        <dbReference type="ARBA" id="ARBA00022801"/>
    </source>
</evidence>
<evidence type="ECO:0000256" key="11">
    <source>
        <dbReference type="PROSITE-ProRule" id="PRU10055"/>
    </source>
</evidence>
<dbReference type="InterPro" id="IPR033132">
    <property type="entry name" value="GH_1_N_CS"/>
</dbReference>
<dbReference type="GO" id="GO:0030245">
    <property type="term" value="P:cellulose catabolic process"/>
    <property type="evidence" value="ECO:0007669"/>
    <property type="project" value="UniProtKB-KW"/>
</dbReference>
<dbReference type="InterPro" id="IPR001360">
    <property type="entry name" value="Glyco_hydro_1"/>
</dbReference>
<dbReference type="Pfam" id="PF00232">
    <property type="entry name" value="Glyco_hydro_1"/>
    <property type="match status" value="1"/>
</dbReference>
<dbReference type="PRINTS" id="PR00131">
    <property type="entry name" value="GLHYDRLASE1"/>
</dbReference>
<evidence type="ECO:0000256" key="9">
    <source>
        <dbReference type="PIRSR" id="PIRSR617736-1"/>
    </source>
</evidence>
<feature type="binding site" evidence="10">
    <location>
        <begin position="407"/>
        <end position="408"/>
    </location>
    <ligand>
        <name>substrate</name>
    </ligand>
</feature>
<dbReference type="PROSITE" id="PS00572">
    <property type="entry name" value="GLYCOSYL_HYDROL_F1_1"/>
    <property type="match status" value="1"/>
</dbReference>
<dbReference type="OrthoDB" id="9765195at2"/>
<feature type="active site" description="Nucleophile" evidence="9 11">
    <location>
        <position position="353"/>
    </location>
</feature>
<dbReference type="EMBL" id="FWZT01000003">
    <property type="protein sequence ID" value="SMF02062.1"/>
    <property type="molecule type" value="Genomic_DNA"/>
</dbReference>
<accession>A0A1Y6BAW6</accession>
<feature type="binding site" evidence="10">
    <location>
        <position position="170"/>
    </location>
    <ligand>
        <name>substrate</name>
    </ligand>
</feature>
<dbReference type="FunFam" id="3.20.20.80:FF:000004">
    <property type="entry name" value="Beta-glucosidase 6-phospho-beta-glucosidase"/>
    <property type="match status" value="1"/>
</dbReference>
<dbReference type="GO" id="GO:0008422">
    <property type="term" value="F:beta-glucosidase activity"/>
    <property type="evidence" value="ECO:0007669"/>
    <property type="project" value="UniProtKB-EC"/>
</dbReference>
<dbReference type="PANTHER" id="PTHR10353">
    <property type="entry name" value="GLYCOSYL HYDROLASE"/>
    <property type="match status" value="1"/>
</dbReference>
<evidence type="ECO:0000256" key="6">
    <source>
        <dbReference type="ARBA" id="ARBA00023277"/>
    </source>
</evidence>
<dbReference type="EC" id="3.2.1.21" evidence="3 12"/>
<dbReference type="InterPro" id="IPR017853">
    <property type="entry name" value="GH"/>
</dbReference>
<evidence type="ECO:0000256" key="10">
    <source>
        <dbReference type="PIRSR" id="PIRSR617736-2"/>
    </source>
</evidence>
<organism evidence="13 14">
    <name type="scientific">Pseudobacteriovorax antillogorgiicola</name>
    <dbReference type="NCBI Taxonomy" id="1513793"/>
    <lineage>
        <taxon>Bacteria</taxon>
        <taxon>Pseudomonadati</taxon>
        <taxon>Bdellovibrionota</taxon>
        <taxon>Oligoflexia</taxon>
        <taxon>Oligoflexales</taxon>
        <taxon>Pseudobacteriovoracaceae</taxon>
        <taxon>Pseudobacteriovorax</taxon>
    </lineage>
</organism>
<feature type="binding site" evidence="10">
    <location>
        <position position="400"/>
    </location>
    <ligand>
        <name>substrate</name>
    </ligand>
</feature>
<comment type="similarity">
    <text evidence="2 12">Belongs to the glycosyl hydrolase 1 family.</text>
</comment>
<evidence type="ECO:0000256" key="8">
    <source>
        <dbReference type="ARBA" id="ARBA00023326"/>
    </source>
</evidence>
<gene>
    <name evidence="13" type="ORF">SAMN06296036_103238</name>
</gene>
<feature type="binding site" evidence="10">
    <location>
        <position position="299"/>
    </location>
    <ligand>
        <name>substrate</name>
    </ligand>
</feature>
<dbReference type="RefSeq" id="WP_132315941.1">
    <property type="nucleotide sequence ID" value="NZ_FWZT01000003.1"/>
</dbReference>
<protein>
    <recommendedName>
        <fullName evidence="3 12">Beta-glucosidase</fullName>
        <ecNumber evidence="3 12">3.2.1.21</ecNumber>
    </recommendedName>
</protein>
<evidence type="ECO:0000256" key="1">
    <source>
        <dbReference type="ARBA" id="ARBA00000448"/>
    </source>
</evidence>
<reference evidence="14" key="1">
    <citation type="submission" date="2017-04" db="EMBL/GenBank/DDBJ databases">
        <authorList>
            <person name="Varghese N."/>
            <person name="Submissions S."/>
        </authorList>
    </citation>
    <scope>NUCLEOTIDE SEQUENCE [LARGE SCALE GENOMIC DNA]</scope>
    <source>
        <strain evidence="14">RKEM611</strain>
    </source>
</reference>